<reference evidence="2 3" key="1">
    <citation type="submission" date="2021-06" db="EMBL/GenBank/DDBJ databases">
        <title>Caerostris darwini draft genome.</title>
        <authorList>
            <person name="Kono N."/>
            <person name="Arakawa K."/>
        </authorList>
    </citation>
    <scope>NUCLEOTIDE SEQUENCE [LARGE SCALE GENOMIC DNA]</scope>
</reference>
<name>A0AAV4QIL4_9ARAC</name>
<proteinExistence type="predicted"/>
<sequence>KGKSGGFNHCPVRRTQARMGPLRQLGHPDISMSGLIYSIQLQSESAST</sequence>
<organism evidence="2 3">
    <name type="scientific">Caerostris darwini</name>
    <dbReference type="NCBI Taxonomy" id="1538125"/>
    <lineage>
        <taxon>Eukaryota</taxon>
        <taxon>Metazoa</taxon>
        <taxon>Ecdysozoa</taxon>
        <taxon>Arthropoda</taxon>
        <taxon>Chelicerata</taxon>
        <taxon>Arachnida</taxon>
        <taxon>Araneae</taxon>
        <taxon>Araneomorphae</taxon>
        <taxon>Entelegynae</taxon>
        <taxon>Araneoidea</taxon>
        <taxon>Araneidae</taxon>
        <taxon>Caerostris</taxon>
    </lineage>
</organism>
<feature type="region of interest" description="Disordered" evidence="1">
    <location>
        <begin position="1"/>
        <end position="24"/>
    </location>
</feature>
<comment type="caution">
    <text evidence="2">The sequence shown here is derived from an EMBL/GenBank/DDBJ whole genome shotgun (WGS) entry which is preliminary data.</text>
</comment>
<dbReference type="AlphaFoldDB" id="A0AAV4QIL4"/>
<accession>A0AAV4QIL4</accession>
<dbReference type="EMBL" id="BPLQ01004540">
    <property type="protein sequence ID" value="GIY08684.1"/>
    <property type="molecule type" value="Genomic_DNA"/>
</dbReference>
<evidence type="ECO:0000313" key="3">
    <source>
        <dbReference type="Proteomes" id="UP001054837"/>
    </source>
</evidence>
<gene>
    <name evidence="2" type="ORF">CDAR_187691</name>
</gene>
<feature type="non-terminal residue" evidence="2">
    <location>
        <position position="1"/>
    </location>
</feature>
<evidence type="ECO:0000313" key="2">
    <source>
        <dbReference type="EMBL" id="GIY08684.1"/>
    </source>
</evidence>
<dbReference type="Proteomes" id="UP001054837">
    <property type="component" value="Unassembled WGS sequence"/>
</dbReference>
<evidence type="ECO:0000256" key="1">
    <source>
        <dbReference type="SAM" id="MobiDB-lite"/>
    </source>
</evidence>
<keyword evidence="3" id="KW-1185">Reference proteome</keyword>
<protein>
    <submittedName>
        <fullName evidence="2">Uncharacterized protein</fullName>
    </submittedName>
</protein>